<keyword evidence="1" id="KW-0812">Transmembrane</keyword>
<feature type="transmembrane region" description="Helical" evidence="1">
    <location>
        <begin position="152"/>
        <end position="174"/>
    </location>
</feature>
<name>A0ABX0A2J1_9BACT</name>
<feature type="transmembrane region" description="Helical" evidence="1">
    <location>
        <begin position="37"/>
        <end position="57"/>
    </location>
</feature>
<comment type="caution">
    <text evidence="2">The sequence shown here is derived from an EMBL/GenBank/DDBJ whole genome shotgun (WGS) entry which is preliminary data.</text>
</comment>
<feature type="transmembrane region" description="Helical" evidence="1">
    <location>
        <begin position="121"/>
        <end position="140"/>
    </location>
</feature>
<keyword evidence="3" id="KW-1185">Reference proteome</keyword>
<keyword evidence="1" id="KW-1133">Transmembrane helix</keyword>
<dbReference type="RefSeq" id="WP_237722188.1">
    <property type="nucleotide sequence ID" value="NZ_JAACJS010000015.1"/>
</dbReference>
<feature type="transmembrane region" description="Helical" evidence="1">
    <location>
        <begin position="63"/>
        <end position="83"/>
    </location>
</feature>
<evidence type="ECO:0000313" key="2">
    <source>
        <dbReference type="EMBL" id="NCI51638.1"/>
    </source>
</evidence>
<evidence type="ECO:0008006" key="4">
    <source>
        <dbReference type="Google" id="ProtNLM"/>
    </source>
</evidence>
<sequence>MQPLNYYWILAFSYSIVFATVIGLVRYKKVLKSYRLFIVFACLGLLSEIVSTIMVEIKHNNAINANIYVLVEANLLVLLFYDWRSYNKRMLVFLHILLTTVWIGENLVFGSITYNNSFFRIFYALTIVILSIDQINVTMMHERKNLAKNAKFIICSLFVLYFAYKAIYEVFYFVRMPMSDRFYDSLFLILVYVNLFVNLGYALAALWIPTKQKFTLPY</sequence>
<dbReference type="EMBL" id="JAACJS010000015">
    <property type="protein sequence ID" value="NCI51638.1"/>
    <property type="molecule type" value="Genomic_DNA"/>
</dbReference>
<gene>
    <name evidence="2" type="ORF">GWC95_17040</name>
</gene>
<reference evidence="2 3" key="1">
    <citation type="submission" date="2020-01" db="EMBL/GenBank/DDBJ databases">
        <title>Genome analysis.</title>
        <authorList>
            <person name="Wu S."/>
            <person name="Wang G."/>
        </authorList>
    </citation>
    <scope>NUCLEOTIDE SEQUENCE [LARGE SCALE GENOMIC DNA]</scope>
    <source>
        <strain evidence="2 3">SYL130</strain>
    </source>
</reference>
<proteinExistence type="predicted"/>
<feature type="transmembrane region" description="Helical" evidence="1">
    <location>
        <begin position="6"/>
        <end position="25"/>
    </location>
</feature>
<protein>
    <recommendedName>
        <fullName evidence="4">YhhN-like protein</fullName>
    </recommendedName>
</protein>
<evidence type="ECO:0000313" key="3">
    <source>
        <dbReference type="Proteomes" id="UP000753802"/>
    </source>
</evidence>
<accession>A0ABX0A2J1</accession>
<organism evidence="2 3">
    <name type="scientific">Sediminibacterium roseum</name>
    <dbReference type="NCBI Taxonomy" id="1978412"/>
    <lineage>
        <taxon>Bacteria</taxon>
        <taxon>Pseudomonadati</taxon>
        <taxon>Bacteroidota</taxon>
        <taxon>Chitinophagia</taxon>
        <taxon>Chitinophagales</taxon>
        <taxon>Chitinophagaceae</taxon>
        <taxon>Sediminibacterium</taxon>
    </lineage>
</organism>
<keyword evidence="1" id="KW-0472">Membrane</keyword>
<feature type="transmembrane region" description="Helical" evidence="1">
    <location>
        <begin position="90"/>
        <end position="109"/>
    </location>
</feature>
<feature type="transmembrane region" description="Helical" evidence="1">
    <location>
        <begin position="186"/>
        <end position="208"/>
    </location>
</feature>
<dbReference type="Proteomes" id="UP000753802">
    <property type="component" value="Unassembled WGS sequence"/>
</dbReference>
<evidence type="ECO:0000256" key="1">
    <source>
        <dbReference type="SAM" id="Phobius"/>
    </source>
</evidence>